<evidence type="ECO:0000256" key="1">
    <source>
        <dbReference type="ARBA" id="ARBA00006484"/>
    </source>
</evidence>
<protein>
    <submittedName>
        <fullName evidence="5">NAD(P)-binding protein</fullName>
    </submittedName>
</protein>
<dbReference type="PANTHER" id="PTHR43669">
    <property type="entry name" value="5-KETO-D-GLUCONATE 5-REDUCTASE"/>
    <property type="match status" value="1"/>
</dbReference>
<dbReference type="RefSeq" id="XP_024743046.1">
    <property type="nucleotide sequence ID" value="XM_024877721.1"/>
</dbReference>
<dbReference type="Gene3D" id="3.40.50.720">
    <property type="entry name" value="NAD(P)-binding Rossmann-like Domain"/>
    <property type="match status" value="1"/>
</dbReference>
<reference evidence="5 6" key="1">
    <citation type="submission" date="2016-04" db="EMBL/GenBank/DDBJ databases">
        <title>A degradative enzymes factory behind the ericoid mycorrhizal symbiosis.</title>
        <authorList>
            <consortium name="DOE Joint Genome Institute"/>
            <person name="Martino E."/>
            <person name="Morin E."/>
            <person name="Grelet G."/>
            <person name="Kuo A."/>
            <person name="Kohler A."/>
            <person name="Daghino S."/>
            <person name="Barry K."/>
            <person name="Choi C."/>
            <person name="Cichocki N."/>
            <person name="Clum A."/>
            <person name="Copeland A."/>
            <person name="Hainaut M."/>
            <person name="Haridas S."/>
            <person name="Labutti K."/>
            <person name="Lindquist E."/>
            <person name="Lipzen A."/>
            <person name="Khouja H.-R."/>
            <person name="Murat C."/>
            <person name="Ohm R."/>
            <person name="Olson A."/>
            <person name="Spatafora J."/>
            <person name="Veneault-Fourrey C."/>
            <person name="Henrissat B."/>
            <person name="Grigoriev I."/>
            <person name="Martin F."/>
            <person name="Perotto S."/>
        </authorList>
    </citation>
    <scope>NUCLEOTIDE SEQUENCE [LARGE SCALE GENOMIC DNA]</scope>
    <source>
        <strain evidence="5 6">E</strain>
    </source>
</reference>
<dbReference type="GeneID" id="36585798"/>
<dbReference type="InParanoid" id="A0A2J6TSZ3"/>
<dbReference type="InterPro" id="IPR002347">
    <property type="entry name" value="SDR_fam"/>
</dbReference>
<evidence type="ECO:0000256" key="4">
    <source>
        <dbReference type="SAM" id="SignalP"/>
    </source>
</evidence>
<dbReference type="PANTHER" id="PTHR43669:SF11">
    <property type="entry name" value="SHORT-CHAIN DEHYDROGENASE_OXIDOREDUCTASE"/>
    <property type="match status" value="1"/>
</dbReference>
<keyword evidence="6" id="KW-1185">Reference proteome</keyword>
<evidence type="ECO:0000313" key="5">
    <source>
        <dbReference type="EMBL" id="PMD66142.1"/>
    </source>
</evidence>
<dbReference type="EMBL" id="KZ613745">
    <property type="protein sequence ID" value="PMD66142.1"/>
    <property type="molecule type" value="Genomic_DNA"/>
</dbReference>
<dbReference type="OrthoDB" id="37659at2759"/>
<accession>A0A2J6TSZ3</accession>
<name>A0A2J6TSZ3_9HELO</name>
<dbReference type="Pfam" id="PF00106">
    <property type="entry name" value="adh_short"/>
    <property type="match status" value="1"/>
</dbReference>
<dbReference type="InterPro" id="IPR020904">
    <property type="entry name" value="Sc_DH/Rdtase_CS"/>
</dbReference>
<feature type="chain" id="PRO_5014349865" evidence="4">
    <location>
        <begin position="23"/>
        <end position="261"/>
    </location>
</feature>
<dbReference type="GO" id="GO:0016491">
    <property type="term" value="F:oxidoreductase activity"/>
    <property type="evidence" value="ECO:0007669"/>
    <property type="project" value="UniProtKB-KW"/>
</dbReference>
<sequence length="261" mass="28391">MSFPYKTVLVLGATSGIGLALAEKLIENGSHVIAVGRRKENLDSFVSEHGKEKASSIQFDITDLSSIPSFVDSVIKHHPSLDSIILNSGIQRPLNFTHPKSIDLDVVGDEFSTNYLAPVHIIKAFLPFLQRQSAPTSLIFTTSGLALTPILRCGNYCASKAALHHLILVLREQLKGSNVKVVEILPPAVQTELHDAKHQPDIKDGGSIGMPLGEFTEECWEGLVAGKEAVPVGMMKGQWGWEEERSKRFGVMVKAMRGGGK</sequence>
<keyword evidence="2" id="KW-0521">NADP</keyword>
<dbReference type="AlphaFoldDB" id="A0A2J6TSZ3"/>
<feature type="signal peptide" evidence="4">
    <location>
        <begin position="1"/>
        <end position="22"/>
    </location>
</feature>
<evidence type="ECO:0000313" key="6">
    <source>
        <dbReference type="Proteomes" id="UP000235371"/>
    </source>
</evidence>
<dbReference type="Proteomes" id="UP000235371">
    <property type="component" value="Unassembled WGS sequence"/>
</dbReference>
<organism evidence="5 6">
    <name type="scientific">Hyaloscypha bicolor E</name>
    <dbReference type="NCBI Taxonomy" id="1095630"/>
    <lineage>
        <taxon>Eukaryota</taxon>
        <taxon>Fungi</taxon>
        <taxon>Dikarya</taxon>
        <taxon>Ascomycota</taxon>
        <taxon>Pezizomycotina</taxon>
        <taxon>Leotiomycetes</taxon>
        <taxon>Helotiales</taxon>
        <taxon>Hyaloscyphaceae</taxon>
        <taxon>Hyaloscypha</taxon>
        <taxon>Hyaloscypha bicolor</taxon>
    </lineage>
</organism>
<dbReference type="STRING" id="1095630.A0A2J6TSZ3"/>
<keyword evidence="4" id="KW-0732">Signal</keyword>
<proteinExistence type="inferred from homology"/>
<dbReference type="PRINTS" id="PR00081">
    <property type="entry name" value="GDHRDH"/>
</dbReference>
<dbReference type="SUPFAM" id="SSF51735">
    <property type="entry name" value="NAD(P)-binding Rossmann-fold domains"/>
    <property type="match status" value="1"/>
</dbReference>
<comment type="similarity">
    <text evidence="1">Belongs to the short-chain dehydrogenases/reductases (SDR) family.</text>
</comment>
<gene>
    <name evidence="5" type="ORF">K444DRAFT_580919</name>
</gene>
<dbReference type="PROSITE" id="PS00061">
    <property type="entry name" value="ADH_SHORT"/>
    <property type="match status" value="1"/>
</dbReference>
<evidence type="ECO:0000256" key="2">
    <source>
        <dbReference type="ARBA" id="ARBA00022857"/>
    </source>
</evidence>
<evidence type="ECO:0000256" key="3">
    <source>
        <dbReference type="ARBA" id="ARBA00023002"/>
    </source>
</evidence>
<dbReference type="InterPro" id="IPR036291">
    <property type="entry name" value="NAD(P)-bd_dom_sf"/>
</dbReference>
<keyword evidence="3" id="KW-0560">Oxidoreductase</keyword>